<organism evidence="10">
    <name type="scientific">Trichophyton rubrum CBS 288.86</name>
    <dbReference type="NCBI Taxonomy" id="1215330"/>
    <lineage>
        <taxon>Eukaryota</taxon>
        <taxon>Fungi</taxon>
        <taxon>Dikarya</taxon>
        <taxon>Ascomycota</taxon>
        <taxon>Pezizomycotina</taxon>
        <taxon>Eurotiomycetes</taxon>
        <taxon>Eurotiomycetidae</taxon>
        <taxon>Onygenales</taxon>
        <taxon>Arthrodermataceae</taxon>
        <taxon>Trichophyton</taxon>
    </lineage>
</organism>
<dbReference type="EMBL" id="KK207865">
    <property type="protein sequence ID" value="EZF51671.1"/>
    <property type="molecule type" value="Genomic_DNA"/>
</dbReference>
<sequence>MKLFTILTFVAAASAIQCGSNMYSDEQVKAADAAVCTHVKAHTQVGKYPHQYNNYEKFQIRGLKGPFYEFPLLKSGIYKGGVPGPDRVIITKDCQRAGEITHSGAQKGGFVACSGTTF</sequence>
<proteinExistence type="inferred from homology"/>
<protein>
    <recommendedName>
        <fullName evidence="2">ribonuclease T1</fullName>
        <ecNumber evidence="2">4.6.1.24</ecNumber>
    </recommendedName>
</protein>
<dbReference type="GO" id="GO:0003723">
    <property type="term" value="F:RNA binding"/>
    <property type="evidence" value="ECO:0007669"/>
    <property type="project" value="InterPro"/>
</dbReference>
<evidence type="ECO:0000256" key="8">
    <source>
        <dbReference type="ARBA" id="ARBA00034015"/>
    </source>
</evidence>
<evidence type="ECO:0000256" key="7">
    <source>
        <dbReference type="ARBA" id="ARBA00023239"/>
    </source>
</evidence>
<keyword evidence="3" id="KW-0540">Nuclease</keyword>
<feature type="signal peptide" evidence="9">
    <location>
        <begin position="1"/>
        <end position="15"/>
    </location>
</feature>
<comment type="similarity">
    <text evidence="1">Belongs to the ribonuclease N1/T1 family.</text>
</comment>
<evidence type="ECO:0000256" key="9">
    <source>
        <dbReference type="SAM" id="SignalP"/>
    </source>
</evidence>
<dbReference type="AlphaFoldDB" id="A0A022VZZ0"/>
<dbReference type="HOGENOM" id="CLU_111658_2_0_1"/>
<name>A0A022VZZ0_TRIRU</name>
<dbReference type="SUPFAM" id="SSF53933">
    <property type="entry name" value="Microbial ribonucleases"/>
    <property type="match status" value="1"/>
</dbReference>
<dbReference type="EC" id="4.6.1.24" evidence="2"/>
<dbReference type="Pfam" id="PF00545">
    <property type="entry name" value="Ribonuclease"/>
    <property type="match status" value="1"/>
</dbReference>
<evidence type="ECO:0000256" key="5">
    <source>
        <dbReference type="ARBA" id="ARBA00022801"/>
    </source>
</evidence>
<evidence type="ECO:0000256" key="3">
    <source>
        <dbReference type="ARBA" id="ARBA00022722"/>
    </source>
</evidence>
<feature type="chain" id="PRO_5011977450" description="ribonuclease T1" evidence="9">
    <location>
        <begin position="16"/>
        <end position="118"/>
    </location>
</feature>
<evidence type="ECO:0000256" key="2">
    <source>
        <dbReference type="ARBA" id="ARBA00012549"/>
    </source>
</evidence>
<comment type="catalytic activity">
    <reaction evidence="8">
        <text>[RNA] containing guanosine + H2O = an [RNA fragment]-3'-guanosine-3'-phosphate + a 5'-hydroxy-ribonucleotide-3'-[RNA fragment].</text>
        <dbReference type="EC" id="4.6.1.24"/>
    </reaction>
</comment>
<reference evidence="10" key="1">
    <citation type="submission" date="2014-02" db="EMBL/GenBank/DDBJ databases">
        <title>The Genome Sequence of Trichophyton rubrum (morphotype fischeri) CBS 288.86.</title>
        <authorList>
            <consortium name="The Broad Institute Genomics Platform"/>
            <person name="Cuomo C.A."/>
            <person name="White T.C."/>
            <person name="Graser Y."/>
            <person name="Martinez-Rossi N."/>
            <person name="Heitman J."/>
            <person name="Young S.K."/>
            <person name="Zeng Q."/>
            <person name="Gargeya S."/>
            <person name="Abouelleil A."/>
            <person name="Alvarado L."/>
            <person name="Chapman S.B."/>
            <person name="Gainer-Dewar J."/>
            <person name="Goldberg J."/>
            <person name="Griggs A."/>
            <person name="Gujja S."/>
            <person name="Hansen M."/>
            <person name="Howarth C."/>
            <person name="Imamovic A."/>
            <person name="Larimer J."/>
            <person name="Martinez D."/>
            <person name="Murphy C."/>
            <person name="Pearson M.D."/>
            <person name="Persinoti G."/>
            <person name="Poon T."/>
            <person name="Priest M."/>
            <person name="Roberts A.D."/>
            <person name="Saif S."/>
            <person name="Shea T.D."/>
            <person name="Sykes S.N."/>
            <person name="Wortman J."/>
            <person name="Nusbaum C."/>
            <person name="Birren B."/>
        </authorList>
    </citation>
    <scope>NUCLEOTIDE SEQUENCE [LARGE SCALE GENOMIC DNA]</scope>
    <source>
        <strain evidence="10">CBS 288.86</strain>
    </source>
</reference>
<dbReference type="InterPro" id="IPR016191">
    <property type="entry name" value="Ribonuclease/ribotoxin"/>
</dbReference>
<keyword evidence="6" id="KW-1015">Disulfide bond</keyword>
<keyword evidence="4" id="KW-0255">Endonuclease</keyword>
<dbReference type="OrthoDB" id="5425539at2759"/>
<evidence type="ECO:0000256" key="6">
    <source>
        <dbReference type="ARBA" id="ARBA00023157"/>
    </source>
</evidence>
<evidence type="ECO:0000256" key="1">
    <source>
        <dbReference type="ARBA" id="ARBA00009006"/>
    </source>
</evidence>
<keyword evidence="5" id="KW-0378">Hydrolase</keyword>
<evidence type="ECO:0000313" key="10">
    <source>
        <dbReference type="EMBL" id="EZF51671.1"/>
    </source>
</evidence>
<gene>
    <name evidence="10" type="ORF">H103_05162</name>
</gene>
<evidence type="ECO:0000256" key="4">
    <source>
        <dbReference type="ARBA" id="ARBA00022759"/>
    </source>
</evidence>
<dbReference type="GO" id="GO:0016787">
    <property type="term" value="F:hydrolase activity"/>
    <property type="evidence" value="ECO:0007669"/>
    <property type="project" value="UniProtKB-KW"/>
</dbReference>
<dbReference type="InterPro" id="IPR000026">
    <property type="entry name" value="N1-like"/>
</dbReference>
<dbReference type="PANTHER" id="PTHR42104:SF1">
    <property type="entry name" value="EXTRACELLULAR GUANYL-SPECIFIC RIBONUCLEASE RNTA (AFU_ORTHOLOGUE AFUA_4G03230)"/>
    <property type="match status" value="1"/>
</dbReference>
<dbReference type="PANTHER" id="PTHR42104">
    <property type="entry name" value="EXTRACELLULAR GUANYL-SPECIFIC RIBONUCLEASE RNTA (AFU_ORTHOLOGUE AFUA_4G03230)"/>
    <property type="match status" value="1"/>
</dbReference>
<dbReference type="GO" id="GO:0046589">
    <property type="term" value="F:ribonuclease T1 activity"/>
    <property type="evidence" value="ECO:0007669"/>
    <property type="project" value="UniProtKB-EC"/>
</dbReference>
<accession>A0A022VZZ0</accession>
<dbReference type="Proteomes" id="UP000023758">
    <property type="component" value="Unassembled WGS sequence"/>
</dbReference>
<keyword evidence="7" id="KW-0456">Lyase</keyword>
<keyword evidence="9" id="KW-0732">Signal</keyword>
<dbReference type="Gene3D" id="3.10.450.30">
    <property type="entry name" value="Microbial ribonucleases"/>
    <property type="match status" value="1"/>
</dbReference>